<keyword evidence="1" id="KW-1133">Transmembrane helix</keyword>
<dbReference type="EMBL" id="BARW01008916">
    <property type="protein sequence ID" value="GAI74146.1"/>
    <property type="molecule type" value="Genomic_DNA"/>
</dbReference>
<gene>
    <name evidence="2" type="ORF">S12H4_18113</name>
</gene>
<reference evidence="2" key="1">
    <citation type="journal article" date="2014" name="Front. Microbiol.">
        <title>High frequency of phylogenetically diverse reductive dehalogenase-homologous genes in deep subseafloor sedimentary metagenomes.</title>
        <authorList>
            <person name="Kawai M."/>
            <person name="Futagami T."/>
            <person name="Toyoda A."/>
            <person name="Takaki Y."/>
            <person name="Nishi S."/>
            <person name="Hori S."/>
            <person name="Arai W."/>
            <person name="Tsubouchi T."/>
            <person name="Morono Y."/>
            <person name="Uchiyama I."/>
            <person name="Ito T."/>
            <person name="Fujiyama A."/>
            <person name="Inagaki F."/>
            <person name="Takami H."/>
        </authorList>
    </citation>
    <scope>NUCLEOTIDE SEQUENCE</scope>
    <source>
        <strain evidence="2">Expedition CK06-06</strain>
    </source>
</reference>
<organism evidence="2">
    <name type="scientific">marine sediment metagenome</name>
    <dbReference type="NCBI Taxonomy" id="412755"/>
    <lineage>
        <taxon>unclassified sequences</taxon>
        <taxon>metagenomes</taxon>
        <taxon>ecological metagenomes</taxon>
    </lineage>
</organism>
<comment type="caution">
    <text evidence="2">The sequence shown here is derived from an EMBL/GenBank/DDBJ whole genome shotgun (WGS) entry which is preliminary data.</text>
</comment>
<keyword evidence="1" id="KW-0812">Transmembrane</keyword>
<name>X1S4T0_9ZZZZ</name>
<dbReference type="Gene3D" id="3.30.450.20">
    <property type="entry name" value="PAS domain"/>
    <property type="match status" value="1"/>
</dbReference>
<evidence type="ECO:0008006" key="3">
    <source>
        <dbReference type="Google" id="ProtNLM"/>
    </source>
</evidence>
<protein>
    <recommendedName>
        <fullName evidence="3">PAS domain-containing protein</fullName>
    </recommendedName>
</protein>
<keyword evidence="1" id="KW-0472">Membrane</keyword>
<dbReference type="AlphaFoldDB" id="X1S4T0"/>
<feature type="transmembrane region" description="Helical" evidence="1">
    <location>
        <begin position="10"/>
        <end position="29"/>
    </location>
</feature>
<feature type="transmembrane region" description="Helical" evidence="1">
    <location>
        <begin position="35"/>
        <end position="56"/>
    </location>
</feature>
<proteinExistence type="predicted"/>
<accession>X1S4T0</accession>
<sequence>MVFRQFQINLVIRIVLLTATIAVTVYLFVNTSIRATPLFLIGATLLQVYALMRYVMKTNRDLARFFQSIRYADFSQSFTDEGRGKIYGELTQTLNDIIKAFQRERIEKEEHYLYLQTVVEHIGIALISFDQSGRVSLINRAAKRLLKVPRLGNVHVLERVSPPLVQTLLNLKPGHRDLVKIEINNEPMQLAVYATELRMRGHAYTLASIQN</sequence>
<evidence type="ECO:0000256" key="1">
    <source>
        <dbReference type="SAM" id="Phobius"/>
    </source>
</evidence>
<feature type="non-terminal residue" evidence="2">
    <location>
        <position position="211"/>
    </location>
</feature>
<evidence type="ECO:0000313" key="2">
    <source>
        <dbReference type="EMBL" id="GAI74146.1"/>
    </source>
</evidence>